<proteinExistence type="predicted"/>
<sequence>MAILEEFMSSWSIATLLCFCEGISSSILFAEIALGFLSYVSIVTRTWKIAGSNDYRNSWRVVIATRRSKVQVTPLSQHLNMC</sequence>
<keyword evidence="2" id="KW-1185">Reference proteome</keyword>
<protein>
    <submittedName>
        <fullName evidence="1">Uncharacterized protein</fullName>
    </submittedName>
</protein>
<evidence type="ECO:0000313" key="1">
    <source>
        <dbReference type="EMBL" id="OBS75856.1"/>
    </source>
</evidence>
<evidence type="ECO:0000313" key="2">
    <source>
        <dbReference type="Proteomes" id="UP000092124"/>
    </source>
</evidence>
<feature type="non-terminal residue" evidence="1">
    <location>
        <position position="82"/>
    </location>
</feature>
<dbReference type="Proteomes" id="UP000092124">
    <property type="component" value="Unassembled WGS sequence"/>
</dbReference>
<dbReference type="AlphaFoldDB" id="A0A1A6HC60"/>
<gene>
    <name evidence="1" type="ORF">A6R68_17691</name>
</gene>
<organism evidence="1 2">
    <name type="scientific">Neotoma lepida</name>
    <name type="common">Desert woodrat</name>
    <dbReference type="NCBI Taxonomy" id="56216"/>
    <lineage>
        <taxon>Eukaryota</taxon>
        <taxon>Metazoa</taxon>
        <taxon>Chordata</taxon>
        <taxon>Craniata</taxon>
        <taxon>Vertebrata</taxon>
        <taxon>Euteleostomi</taxon>
        <taxon>Mammalia</taxon>
        <taxon>Eutheria</taxon>
        <taxon>Euarchontoglires</taxon>
        <taxon>Glires</taxon>
        <taxon>Rodentia</taxon>
        <taxon>Myomorpha</taxon>
        <taxon>Muroidea</taxon>
        <taxon>Cricetidae</taxon>
        <taxon>Neotominae</taxon>
        <taxon>Neotoma</taxon>
    </lineage>
</organism>
<dbReference type="EMBL" id="LZPO01035252">
    <property type="protein sequence ID" value="OBS75856.1"/>
    <property type="molecule type" value="Genomic_DNA"/>
</dbReference>
<comment type="caution">
    <text evidence="1">The sequence shown here is derived from an EMBL/GenBank/DDBJ whole genome shotgun (WGS) entry which is preliminary data.</text>
</comment>
<reference evidence="1 2" key="1">
    <citation type="submission" date="2016-06" db="EMBL/GenBank/DDBJ databases">
        <title>The Draft Genome Sequence and Annotation of the Desert Woodrat Neotoma lepida.</title>
        <authorList>
            <person name="Campbell M."/>
            <person name="Oakeson K.F."/>
            <person name="Yandell M."/>
            <person name="Halpert J.R."/>
            <person name="Dearing D."/>
        </authorList>
    </citation>
    <scope>NUCLEOTIDE SEQUENCE [LARGE SCALE GENOMIC DNA]</scope>
    <source>
        <strain evidence="1">417</strain>
        <tissue evidence="1">Liver</tissue>
    </source>
</reference>
<name>A0A1A6HC60_NEOLE</name>
<accession>A0A1A6HC60</accession>